<dbReference type="InterPro" id="IPR003607">
    <property type="entry name" value="HD/PDEase_dom"/>
</dbReference>
<name>A0AAV0BV61_PHAPC</name>
<dbReference type="Gene3D" id="1.10.3210.10">
    <property type="entry name" value="Hypothetical protein af1432"/>
    <property type="match status" value="1"/>
</dbReference>
<dbReference type="InterPro" id="IPR050135">
    <property type="entry name" value="dGTPase-like"/>
</dbReference>
<dbReference type="GO" id="GO:0005634">
    <property type="term" value="C:nucleus"/>
    <property type="evidence" value="ECO:0007669"/>
    <property type="project" value="TreeGrafter"/>
</dbReference>
<proteinExistence type="predicted"/>
<dbReference type="GO" id="GO:0008832">
    <property type="term" value="F:dGTPase activity"/>
    <property type="evidence" value="ECO:0007669"/>
    <property type="project" value="TreeGrafter"/>
</dbReference>
<dbReference type="CDD" id="cd00077">
    <property type="entry name" value="HDc"/>
    <property type="match status" value="1"/>
</dbReference>
<protein>
    <recommendedName>
        <fullName evidence="1">HD/PDEase domain-containing protein</fullName>
    </recommendedName>
</protein>
<dbReference type="GO" id="GO:0006203">
    <property type="term" value="P:dGTP catabolic process"/>
    <property type="evidence" value="ECO:0007669"/>
    <property type="project" value="TreeGrafter"/>
</dbReference>
<evidence type="ECO:0000313" key="2">
    <source>
        <dbReference type="EMBL" id="CAH7690663.1"/>
    </source>
</evidence>
<evidence type="ECO:0000259" key="1">
    <source>
        <dbReference type="SMART" id="SM00471"/>
    </source>
</evidence>
<reference evidence="2" key="1">
    <citation type="submission" date="2022-06" db="EMBL/GenBank/DDBJ databases">
        <authorList>
            <consortium name="SYNGENTA / RWTH Aachen University"/>
        </authorList>
    </citation>
    <scope>NUCLEOTIDE SEQUENCE</scope>
</reference>
<dbReference type="SUPFAM" id="SSF109604">
    <property type="entry name" value="HD-domain/PDEase-like"/>
    <property type="match status" value="1"/>
</dbReference>
<comment type="caution">
    <text evidence="2">The sequence shown here is derived from an EMBL/GenBank/DDBJ whole genome shotgun (WGS) entry which is preliminary data.</text>
</comment>
<keyword evidence="3" id="KW-1185">Reference proteome</keyword>
<dbReference type="Pfam" id="PF01966">
    <property type="entry name" value="HD"/>
    <property type="match status" value="1"/>
</dbReference>
<accession>A0AAV0BV61</accession>
<sequence length="425" mass="48328">MGSISKACQLKEFFNGIDKNSSPLNLITNKNDFQLNDFTTIVSKQLSKSIELNSPHNHNVEETKKFNIEIKDAIYGTVCIDSPCAIEIIDLKDFKRLKNVLQHGITALIGCLPTPSISRFDHSLGAMILVKSAGGTEEAQLAALLHDVAHTAFSHVVDYVFDYVVHEVEKFQYLETTKIPQILRKYGFNPERILNEELFPLLELPSPEICADRLDYGLRDSVSFGFLSLKESQEIFESILSIDGQLVLSSMRAASILANAYLDSDQNVWADPCQTYLYRLTAKVIKAALLEGTIDRSFLWKTGDQELWELLNQKCSRSTKKLIAQINGHCKVTEIDPSQMIDPEEKIFEIDSSDFLDGDGDQKLIRMKLKLRAIDPLVRTSESEEVRLKRLSEINPDFSRRLKDYVRSREKARIYRVENTSKQID</sequence>
<dbReference type="EMBL" id="CALTRL010006364">
    <property type="protein sequence ID" value="CAH7690663.1"/>
    <property type="molecule type" value="Genomic_DNA"/>
</dbReference>
<gene>
    <name evidence="2" type="ORF">PPACK8108_LOCUS26084</name>
</gene>
<dbReference type="AlphaFoldDB" id="A0AAV0BV61"/>
<feature type="domain" description="HD/PDEase" evidence="1">
    <location>
        <begin position="115"/>
        <end position="226"/>
    </location>
</feature>
<dbReference type="InterPro" id="IPR006674">
    <property type="entry name" value="HD_domain"/>
</dbReference>
<organism evidence="2 3">
    <name type="scientific">Phakopsora pachyrhizi</name>
    <name type="common">Asian soybean rust disease fungus</name>
    <dbReference type="NCBI Taxonomy" id="170000"/>
    <lineage>
        <taxon>Eukaryota</taxon>
        <taxon>Fungi</taxon>
        <taxon>Dikarya</taxon>
        <taxon>Basidiomycota</taxon>
        <taxon>Pucciniomycotina</taxon>
        <taxon>Pucciniomycetes</taxon>
        <taxon>Pucciniales</taxon>
        <taxon>Phakopsoraceae</taxon>
        <taxon>Phakopsora</taxon>
    </lineage>
</organism>
<dbReference type="PANTHER" id="PTHR11373">
    <property type="entry name" value="DEOXYNUCLEOSIDE TRIPHOSPHATE TRIPHOSPHOHYDROLASE"/>
    <property type="match status" value="1"/>
</dbReference>
<evidence type="ECO:0000313" key="3">
    <source>
        <dbReference type="Proteomes" id="UP001153365"/>
    </source>
</evidence>
<dbReference type="Proteomes" id="UP001153365">
    <property type="component" value="Unassembled WGS sequence"/>
</dbReference>
<dbReference type="PANTHER" id="PTHR11373:SF4">
    <property type="entry name" value="DEOXYNUCLEOSIDE TRIPHOSPHATE TRIPHOSPHOHYDROLASE SAMHD1"/>
    <property type="match status" value="1"/>
</dbReference>
<dbReference type="SMART" id="SM00471">
    <property type="entry name" value="HDc"/>
    <property type="match status" value="1"/>
</dbReference>